<feature type="compositionally biased region" description="Basic and acidic residues" evidence="4">
    <location>
        <begin position="1"/>
        <end position="120"/>
    </location>
</feature>
<evidence type="ECO:0000256" key="1">
    <source>
        <dbReference type="ARBA" id="ARBA00023015"/>
    </source>
</evidence>
<dbReference type="AlphaFoldDB" id="A0AAW0PND6"/>
<evidence type="ECO:0000256" key="4">
    <source>
        <dbReference type="SAM" id="MobiDB-lite"/>
    </source>
</evidence>
<feature type="compositionally biased region" description="Acidic residues" evidence="4">
    <location>
        <begin position="469"/>
        <end position="479"/>
    </location>
</feature>
<gene>
    <name evidence="5" type="ORF">WMY93_004371</name>
</gene>
<evidence type="ECO:0000256" key="3">
    <source>
        <dbReference type="ARBA" id="ARBA00023242"/>
    </source>
</evidence>
<dbReference type="EMBL" id="JBBPFD010000003">
    <property type="protein sequence ID" value="KAK7933475.1"/>
    <property type="molecule type" value="Genomic_DNA"/>
</dbReference>
<feature type="region of interest" description="Disordered" evidence="4">
    <location>
        <begin position="403"/>
        <end position="440"/>
    </location>
</feature>
<protein>
    <recommendedName>
        <fullName evidence="7">Myb-like domain-containing protein</fullName>
    </recommendedName>
</protein>
<evidence type="ECO:0000313" key="5">
    <source>
        <dbReference type="EMBL" id="KAK7933475.1"/>
    </source>
</evidence>
<dbReference type="PANTHER" id="PTHR16088">
    <property type="entry name" value="YY1 ASSOCIATED PROTEIN-RELATED"/>
    <property type="match status" value="1"/>
</dbReference>
<dbReference type="PANTHER" id="PTHR16088:SF3">
    <property type="entry name" value="GON-4-LIKE PROTEIN"/>
    <property type="match status" value="1"/>
</dbReference>
<organism evidence="5 6">
    <name type="scientific">Mugilogobius chulae</name>
    <name type="common">yellowstripe goby</name>
    <dbReference type="NCBI Taxonomy" id="88201"/>
    <lineage>
        <taxon>Eukaryota</taxon>
        <taxon>Metazoa</taxon>
        <taxon>Chordata</taxon>
        <taxon>Craniata</taxon>
        <taxon>Vertebrata</taxon>
        <taxon>Euteleostomi</taxon>
        <taxon>Actinopterygii</taxon>
        <taxon>Neopterygii</taxon>
        <taxon>Teleostei</taxon>
        <taxon>Neoteleostei</taxon>
        <taxon>Acanthomorphata</taxon>
        <taxon>Gobiaria</taxon>
        <taxon>Gobiiformes</taxon>
        <taxon>Gobioidei</taxon>
        <taxon>Gobiidae</taxon>
        <taxon>Gobionellinae</taxon>
        <taxon>Mugilogobius</taxon>
    </lineage>
</organism>
<keyword evidence="6" id="KW-1185">Reference proteome</keyword>
<keyword evidence="2" id="KW-0804">Transcription</keyword>
<feature type="region of interest" description="Disordered" evidence="4">
    <location>
        <begin position="164"/>
        <end position="197"/>
    </location>
</feature>
<evidence type="ECO:0000313" key="6">
    <source>
        <dbReference type="Proteomes" id="UP001460270"/>
    </source>
</evidence>
<name>A0AAW0PND6_9GOBI</name>
<keyword evidence="1" id="KW-0805">Transcription regulation</keyword>
<dbReference type="Pfam" id="PF21227">
    <property type="entry name" value="Myb_DNA-binding_7"/>
    <property type="match status" value="1"/>
</dbReference>
<reference evidence="6" key="1">
    <citation type="submission" date="2024-04" db="EMBL/GenBank/DDBJ databases">
        <title>Salinicola lusitanus LLJ914,a marine bacterium isolated from the Okinawa Trough.</title>
        <authorList>
            <person name="Li J."/>
        </authorList>
    </citation>
    <scope>NUCLEOTIDE SEQUENCE [LARGE SCALE GENOMIC DNA]</scope>
</reference>
<comment type="caution">
    <text evidence="5">The sequence shown here is derived from an EMBL/GenBank/DDBJ whole genome shotgun (WGS) entry which is preliminary data.</text>
</comment>
<dbReference type="GO" id="GO:0006355">
    <property type="term" value="P:regulation of DNA-templated transcription"/>
    <property type="evidence" value="ECO:0007669"/>
    <property type="project" value="TreeGrafter"/>
</dbReference>
<dbReference type="GO" id="GO:0003712">
    <property type="term" value="F:transcription coregulator activity"/>
    <property type="evidence" value="ECO:0007669"/>
    <property type="project" value="TreeGrafter"/>
</dbReference>
<dbReference type="Gene3D" id="1.10.10.60">
    <property type="entry name" value="Homeodomain-like"/>
    <property type="match status" value="1"/>
</dbReference>
<feature type="region of interest" description="Disordered" evidence="4">
    <location>
        <begin position="1"/>
        <end position="122"/>
    </location>
</feature>
<evidence type="ECO:0008006" key="7">
    <source>
        <dbReference type="Google" id="ProtNLM"/>
    </source>
</evidence>
<accession>A0AAW0PND6</accession>
<dbReference type="Proteomes" id="UP001460270">
    <property type="component" value="Unassembled WGS sequence"/>
</dbReference>
<proteinExistence type="predicted"/>
<dbReference type="InterPro" id="IPR052435">
    <property type="entry name" value="YY1-Transcr_Regul"/>
</dbReference>
<feature type="region of interest" description="Disordered" evidence="4">
    <location>
        <begin position="458"/>
        <end position="489"/>
    </location>
</feature>
<dbReference type="GO" id="GO:0005634">
    <property type="term" value="C:nucleus"/>
    <property type="evidence" value="ECO:0007669"/>
    <property type="project" value="TreeGrafter"/>
</dbReference>
<evidence type="ECO:0000256" key="2">
    <source>
        <dbReference type="ARBA" id="ARBA00023163"/>
    </source>
</evidence>
<sequence length="768" mass="87168">MRGHGEDKRGHGEDKRGHGEDKRGHGEDERTRGHGEDKRGHGEDKRGHGEDKRGHGETREDTEDKRGHGEDKRGQRGQRGHGEDKRGHVRTREDTVRTREDTVRTREDTVRTRGHGEDKRGHVKSFPLVPGDLSWLFATRSVFLYPELLPSVSLDPALYCPRRATPSLQPRTGEYESRPGPDRGQTGARPGPDRGQTRRQREICWSYVCASHSLLVLGLRSLALSSDPVRLVSEFVLRKSVVQVRRRILQCCRPGTRDNVVKDQDNVVKVTPPPTHTYTHRTRDNVVKVTPPPTHTHRTQDNVVKAFRFQKRVWPMPKACAPQTECRPLWRETSAASPVDLILHPNPYYLTSFSTSFLSSSPLSMSPLLRGERRQGETLLSSSPSQSLSLRSLPVLHAALRRLNSQAPPPSDKPRPRSSQLTLLRSDSSGSFPPGSSFPPRLPKHLLEFRRIGFVLLHPPPENRPITEQQEEEPVTEQQEEGRGQRRRRRRSLTSSCVCLTLKVSRPMRSQSLSRFPMSLSGGRTRTPSMHRGRAQEVMSHRGAWSELRTLLKVIFELIHSCWSNLVLFFSCSSCVHLPPSPPTCLDLLVLIQKIKTQNSCLEKKVAFIYLCLLFNKSIQFNTLCPYLRLCFVTTAINLQTPQRHLLHRGISTYCMCEHPGAGLRRKPPETRLIQLKNKRLSTKTKETEETCFCATEATEADRELLLAVQKGGANQKTFRSVSSSLGNKTTRQVQLRFRDLMTLFYSSNHRAAPCSTQEPIRRQKAPD</sequence>
<keyword evidence="3" id="KW-0539">Nucleus</keyword>